<keyword evidence="1" id="KW-1133">Transmembrane helix</keyword>
<accession>A0A1I2J6C2</accession>
<protein>
    <submittedName>
        <fullName evidence="2">Uncharacterized protein</fullName>
    </submittedName>
</protein>
<keyword evidence="1" id="KW-0812">Transmembrane</keyword>
<sequence>MMAFLYKLFAKVTRKGLLTFAIKRLPVYLAGLTILMIWGVPGVMMTFLLVMAFFFGWFLNKFLAAIKDYRLTQRLNRIHFTHIEFDTMRRERDMAIQAYQMVMEADSKGRRVKAAGMPPTPVPPSNRAYDPDTIREYMRQHGNGEEMA</sequence>
<feature type="transmembrane region" description="Helical" evidence="1">
    <location>
        <begin position="46"/>
        <end position="66"/>
    </location>
</feature>
<dbReference type="EMBL" id="FONN01000055">
    <property type="protein sequence ID" value="SFF49393.1"/>
    <property type="molecule type" value="Genomic_DNA"/>
</dbReference>
<evidence type="ECO:0000313" key="3">
    <source>
        <dbReference type="Proteomes" id="UP000183410"/>
    </source>
</evidence>
<reference evidence="3" key="1">
    <citation type="submission" date="2016-10" db="EMBL/GenBank/DDBJ databases">
        <authorList>
            <person name="Varghese N."/>
            <person name="Submissions S."/>
        </authorList>
    </citation>
    <scope>NUCLEOTIDE SEQUENCE [LARGE SCALE GENOMIC DNA]</scope>
    <source>
        <strain evidence="3">CGMCC 1.10223</strain>
    </source>
</reference>
<feature type="transmembrane region" description="Helical" evidence="1">
    <location>
        <begin position="21"/>
        <end position="40"/>
    </location>
</feature>
<proteinExistence type="predicted"/>
<evidence type="ECO:0000256" key="1">
    <source>
        <dbReference type="SAM" id="Phobius"/>
    </source>
</evidence>
<organism evidence="2 3">
    <name type="scientific">Paenibacillus algorifonticola</name>
    <dbReference type="NCBI Taxonomy" id="684063"/>
    <lineage>
        <taxon>Bacteria</taxon>
        <taxon>Bacillati</taxon>
        <taxon>Bacillota</taxon>
        <taxon>Bacilli</taxon>
        <taxon>Bacillales</taxon>
        <taxon>Paenibacillaceae</taxon>
        <taxon>Paenibacillus</taxon>
    </lineage>
</organism>
<keyword evidence="3" id="KW-1185">Reference proteome</keyword>
<keyword evidence="1" id="KW-0472">Membrane</keyword>
<name>A0A1I2J6C2_9BACL</name>
<dbReference type="Proteomes" id="UP000183410">
    <property type="component" value="Unassembled WGS sequence"/>
</dbReference>
<evidence type="ECO:0000313" key="2">
    <source>
        <dbReference type="EMBL" id="SFF49393.1"/>
    </source>
</evidence>
<dbReference type="AlphaFoldDB" id="A0A1I2J6C2"/>
<dbReference type="RefSeq" id="WP_046229732.1">
    <property type="nucleotide sequence ID" value="NZ_FONN01000055.1"/>
</dbReference>
<gene>
    <name evidence="2" type="ORF">SAMN04487969_15511</name>
</gene>